<dbReference type="Proteomes" id="UP000625316">
    <property type="component" value="Unassembled WGS sequence"/>
</dbReference>
<dbReference type="Pfam" id="PF07755">
    <property type="entry name" value="DUF1611"/>
    <property type="match status" value="1"/>
</dbReference>
<feature type="domain" description="D-glutamate N-acetyltransferase-like N-terminal" evidence="2">
    <location>
        <begin position="43"/>
        <end position="140"/>
    </location>
</feature>
<evidence type="ECO:0000313" key="3">
    <source>
        <dbReference type="EMBL" id="MBE9028489.1"/>
    </source>
</evidence>
<name>A0A928Z1G7_9CYAN</name>
<dbReference type="InterPro" id="IPR035086">
    <property type="entry name" value="DgcN-like_C"/>
</dbReference>
<dbReference type="PANTHER" id="PTHR40690:SF1">
    <property type="entry name" value="DUF1611 DOMAIN-CONTAINING PROTEIN"/>
    <property type="match status" value="1"/>
</dbReference>
<dbReference type="InterPro" id="IPR011669">
    <property type="entry name" value="DgcN-like"/>
</dbReference>
<reference evidence="3" key="1">
    <citation type="submission" date="2020-10" db="EMBL/GenBank/DDBJ databases">
        <authorList>
            <person name="Castelo-Branco R."/>
            <person name="Eusebio N."/>
            <person name="Adriana R."/>
            <person name="Vieira A."/>
            <person name="Brugerolle De Fraissinette N."/>
            <person name="Rezende De Castro R."/>
            <person name="Schneider M.P."/>
            <person name="Vasconcelos V."/>
            <person name="Leao P.N."/>
        </authorList>
    </citation>
    <scope>NUCLEOTIDE SEQUENCE</scope>
    <source>
        <strain evidence="3">LEGE 11480</strain>
    </source>
</reference>
<organism evidence="3 4">
    <name type="scientific">Romeriopsis navalis LEGE 11480</name>
    <dbReference type="NCBI Taxonomy" id="2777977"/>
    <lineage>
        <taxon>Bacteria</taxon>
        <taxon>Bacillati</taxon>
        <taxon>Cyanobacteriota</taxon>
        <taxon>Cyanophyceae</taxon>
        <taxon>Leptolyngbyales</taxon>
        <taxon>Leptolyngbyaceae</taxon>
        <taxon>Romeriopsis</taxon>
        <taxon>Romeriopsis navalis</taxon>
    </lineage>
</organism>
<dbReference type="Gene3D" id="3.40.50.300">
    <property type="entry name" value="P-loop containing nucleotide triphosphate hydrolases"/>
    <property type="match status" value="1"/>
</dbReference>
<accession>A0A928Z1G7</accession>
<dbReference type="PANTHER" id="PTHR40690">
    <property type="entry name" value="GLL3100 PROTEIN"/>
    <property type="match status" value="1"/>
</dbReference>
<dbReference type="InterPro" id="IPR027417">
    <property type="entry name" value="P-loop_NTPase"/>
</dbReference>
<feature type="domain" description="D-glutamate N-acetyltransferase-like C-terminal" evidence="1">
    <location>
        <begin position="147"/>
        <end position="344"/>
    </location>
</feature>
<gene>
    <name evidence="3" type="ORF">IQ266_01800</name>
</gene>
<dbReference type="RefSeq" id="WP_264323311.1">
    <property type="nucleotide sequence ID" value="NZ_JADEXQ010000004.1"/>
</dbReference>
<evidence type="ECO:0000259" key="2">
    <source>
        <dbReference type="Pfam" id="PF17396"/>
    </source>
</evidence>
<dbReference type="PIRSF" id="PIRSF026760">
    <property type="entry name" value="UCP026760"/>
    <property type="match status" value="1"/>
</dbReference>
<dbReference type="AlphaFoldDB" id="A0A928Z1G7"/>
<evidence type="ECO:0000259" key="1">
    <source>
        <dbReference type="Pfam" id="PF07755"/>
    </source>
</evidence>
<sequence>MAFIQKTALVYCDDQFGLVDGKTADGLVRYSDNYRIVGVIDRSLAGQDAGEVLGEKRNGIPIFADLATALSQLAVKPEYYIYGKATLDAYISPTERLLILEAIQSGLNIINGLHQFFSDDHEFVAMAAQYEVQIQDIRKPPQLQDLHVFTGQIARVNVPVVAVLGTDCACGKMTTAVALNQALNRLGLKSVMVATGQTGLMQGAQHGASIDALVSQFVIGEIEHAVVQAFEQDRPDIILVEGQSAVSHPAFMSSVGILKGSLPDAVILQHPPARQYRCDFPTLPMPTLTSEIQLIEAIAQTTVMAITLSHENLSGVAVQEYITAYERDLQLPTTDVLRDGCDKLIRTLGLKFPALGQKLKLQSPSRILNKPALAAALDADQFPACSVVASPRQPRY</sequence>
<dbReference type="InterPro" id="IPR035402">
    <property type="entry name" value="DgcN-like_N"/>
</dbReference>
<dbReference type="SUPFAM" id="SSF52540">
    <property type="entry name" value="P-loop containing nucleoside triphosphate hydrolases"/>
    <property type="match status" value="1"/>
</dbReference>
<keyword evidence="4" id="KW-1185">Reference proteome</keyword>
<evidence type="ECO:0000313" key="4">
    <source>
        <dbReference type="Proteomes" id="UP000625316"/>
    </source>
</evidence>
<dbReference type="Gene3D" id="3.40.50.720">
    <property type="entry name" value="NAD(P)-binding Rossmann-like Domain"/>
    <property type="match status" value="1"/>
</dbReference>
<protein>
    <submittedName>
        <fullName evidence="3">DUF1611 domain-containing protein</fullName>
    </submittedName>
</protein>
<dbReference type="EMBL" id="JADEXQ010000004">
    <property type="protein sequence ID" value="MBE9028489.1"/>
    <property type="molecule type" value="Genomic_DNA"/>
</dbReference>
<proteinExistence type="predicted"/>
<comment type="caution">
    <text evidence="3">The sequence shown here is derived from an EMBL/GenBank/DDBJ whole genome shotgun (WGS) entry which is preliminary data.</text>
</comment>
<dbReference type="Pfam" id="PF17396">
    <property type="entry name" value="DUF1611_N"/>
    <property type="match status" value="1"/>
</dbReference>